<evidence type="ECO:0000313" key="2">
    <source>
        <dbReference type="Proteomes" id="UP000813463"/>
    </source>
</evidence>
<gene>
    <name evidence="3" type="primary">LOC110801687</name>
</gene>
<dbReference type="Gene3D" id="3.30.420.10">
    <property type="entry name" value="Ribonuclease H-like superfamily/Ribonuclease H"/>
    <property type="match status" value="1"/>
</dbReference>
<dbReference type="InterPro" id="IPR002156">
    <property type="entry name" value="RNaseH_domain"/>
</dbReference>
<dbReference type="InterPro" id="IPR044730">
    <property type="entry name" value="RNase_H-like_dom_plant"/>
</dbReference>
<evidence type="ECO:0000313" key="3">
    <source>
        <dbReference type="RefSeq" id="XP_056690420.1"/>
    </source>
</evidence>
<dbReference type="Proteomes" id="UP000813463">
    <property type="component" value="Chromosome 1"/>
</dbReference>
<feature type="domain" description="Reverse transcriptase" evidence="1">
    <location>
        <begin position="259"/>
        <end position="543"/>
    </location>
</feature>
<sequence length="1132" mass="129551">MQPLFYKQEPTFNKNRPYQLENWCLSFPEVVQSIEEVWNLVIFGSPMYTLSRKMDSVRKVLRKWSLKNKKLWGINWRQFSKDLEIAGVGVHNLQSGIHYNSVIHQSKEQAQLHFQYWSQRMKELWVSKGDCPSKVLFSKVKKRQKRNEIIALKDSQGIFQEGQDKIQQIVVDNLKIVFKTNDPDIDYNEVDNVLREMDLPQLSTQDISRLSLPFSAAEIKFSMFQMKDSKSPGPDGITVDFFKKHWDIVGDSIIDGIQSFFSSGYLLKEWNHSLLAMIPKLASPEEVHHLRPISLCNTVYKCISKCLVNRLKVNLNALIDEKQHAFIPGRYMSDNILLSHDILHLINGRKFSGPTLAAVKIDMSKAYDRIHWGFLLRVLQAYGFPSKWIHLIYQCISTVSYKVLINGKTSTPFRPKCGLRQGDPLSPYLFLFCMDILGRMLTLGQDIKLFQENSCTSIGGILDRYCRISGQQLNLAKSFIKFSLNTSLPQQQLFKSILSMPQVAKFGCHLGVPIDFIGTKRSHFTFLVDKVAELITSWNGVLLSQVQKLILINSVLVATVSHVMMSLELPGAIANKINSMIATFFWAKQGQKGMHWVRRDILHLPRGMGGLGIRCLSTLNTAFLMKQVWRMHKNPQLLISRVYAAKSKFALSVGSPNICHGPISWGMRGLRRAENVLQTGCAWNIGNGSNVVASKDKWVHGRVPIFASHIRLMDAKLWKVSHFIQSQTLQWNATLVRKSFEYKDASYILSVELSCSTSLDFLYWTKHNTGNFTLKTGYAFLREIDDQRHQLNNLDTKRFIPFFKLLWALKILPKWKLFIWKLIVEGIPVKTSLFRRGVNLDITCDFCGDHDEDSQHIFRLCKLAQDVWRSSMLAILSNLNENLSMQDWILNYIQLFKSVDGTNTDRIVTFIATLWAIWITRNERVFNSHTGDLSTFQIQLQLALEQHKVFRGKDEGNLRSLHSTDHTPDYPPGFYFANIGVESLPISTTIIQIDGAWNKRNRRAGMGWVLQQQHTNGTEIIGGCDYGLGQSALHVEVMACLRALQWAVDSSYEDIVVYTDSAILVSHLQRRVKPNIQIHWTIEAILDIGKSFKNCIIYKVHRDQVQPAHELAKRASTYGLKFSSASGDGFNS</sequence>
<dbReference type="InterPro" id="IPR043502">
    <property type="entry name" value="DNA/RNA_pol_sf"/>
</dbReference>
<dbReference type="InterPro" id="IPR012337">
    <property type="entry name" value="RNaseH-like_sf"/>
</dbReference>
<proteinExistence type="predicted"/>
<dbReference type="SUPFAM" id="SSF56672">
    <property type="entry name" value="DNA/RNA polymerases"/>
    <property type="match status" value="1"/>
</dbReference>
<reference evidence="3" key="2">
    <citation type="submission" date="2025-08" db="UniProtKB">
        <authorList>
            <consortium name="RefSeq"/>
        </authorList>
    </citation>
    <scope>IDENTIFICATION</scope>
    <source>
        <tissue evidence="3">Leaf</tissue>
    </source>
</reference>
<dbReference type="InterPro" id="IPR000477">
    <property type="entry name" value="RT_dom"/>
</dbReference>
<name>A0ABM3R481_SPIOL</name>
<dbReference type="Pfam" id="PF13966">
    <property type="entry name" value="zf-RVT"/>
    <property type="match status" value="1"/>
</dbReference>
<accession>A0ABM3R481</accession>
<protein>
    <recommendedName>
        <fullName evidence="1">Reverse transcriptase domain-containing protein</fullName>
    </recommendedName>
</protein>
<dbReference type="Pfam" id="PF00078">
    <property type="entry name" value="RVT_1"/>
    <property type="match status" value="1"/>
</dbReference>
<reference evidence="2" key="1">
    <citation type="journal article" date="2021" name="Nat. Commun.">
        <title>Genomic analyses provide insights into spinach domestication and the genetic basis of agronomic traits.</title>
        <authorList>
            <person name="Cai X."/>
            <person name="Sun X."/>
            <person name="Xu C."/>
            <person name="Sun H."/>
            <person name="Wang X."/>
            <person name="Ge C."/>
            <person name="Zhang Z."/>
            <person name="Wang Q."/>
            <person name="Fei Z."/>
            <person name="Jiao C."/>
            <person name="Wang Q."/>
        </authorList>
    </citation>
    <scope>NUCLEOTIDE SEQUENCE [LARGE SCALE GENOMIC DNA]</scope>
    <source>
        <strain evidence="2">cv. Varoflay</strain>
    </source>
</reference>
<dbReference type="CDD" id="cd06222">
    <property type="entry name" value="RNase_H_like"/>
    <property type="match status" value="1"/>
</dbReference>
<keyword evidence="2" id="KW-1185">Reference proteome</keyword>
<dbReference type="InterPro" id="IPR036397">
    <property type="entry name" value="RNaseH_sf"/>
</dbReference>
<dbReference type="PANTHER" id="PTHR33116">
    <property type="entry name" value="REVERSE TRANSCRIPTASE ZINC-BINDING DOMAIN-CONTAINING PROTEIN-RELATED-RELATED"/>
    <property type="match status" value="1"/>
</dbReference>
<dbReference type="PANTHER" id="PTHR33116:SF78">
    <property type="entry name" value="OS12G0587133 PROTEIN"/>
    <property type="match status" value="1"/>
</dbReference>
<dbReference type="GeneID" id="110801687"/>
<dbReference type="SUPFAM" id="SSF53098">
    <property type="entry name" value="Ribonuclease H-like"/>
    <property type="match status" value="1"/>
</dbReference>
<evidence type="ECO:0000259" key="1">
    <source>
        <dbReference type="PROSITE" id="PS50878"/>
    </source>
</evidence>
<dbReference type="RefSeq" id="XP_056690420.1">
    <property type="nucleotide sequence ID" value="XM_056834442.1"/>
</dbReference>
<dbReference type="InterPro" id="IPR026960">
    <property type="entry name" value="RVT-Znf"/>
</dbReference>
<organism evidence="2 3">
    <name type="scientific">Spinacia oleracea</name>
    <name type="common">Spinach</name>
    <dbReference type="NCBI Taxonomy" id="3562"/>
    <lineage>
        <taxon>Eukaryota</taxon>
        <taxon>Viridiplantae</taxon>
        <taxon>Streptophyta</taxon>
        <taxon>Embryophyta</taxon>
        <taxon>Tracheophyta</taxon>
        <taxon>Spermatophyta</taxon>
        <taxon>Magnoliopsida</taxon>
        <taxon>eudicotyledons</taxon>
        <taxon>Gunneridae</taxon>
        <taxon>Pentapetalae</taxon>
        <taxon>Caryophyllales</taxon>
        <taxon>Chenopodiaceae</taxon>
        <taxon>Chenopodioideae</taxon>
        <taxon>Anserineae</taxon>
        <taxon>Spinacia</taxon>
    </lineage>
</organism>
<dbReference type="CDD" id="cd01650">
    <property type="entry name" value="RT_nLTR_like"/>
    <property type="match status" value="1"/>
</dbReference>
<dbReference type="Pfam" id="PF13456">
    <property type="entry name" value="RVT_3"/>
    <property type="match status" value="1"/>
</dbReference>
<dbReference type="PROSITE" id="PS50878">
    <property type="entry name" value="RT_POL"/>
    <property type="match status" value="1"/>
</dbReference>